<evidence type="ECO:0000313" key="2">
    <source>
        <dbReference type="Ensembl" id="ENSMUSP00000123958.2"/>
    </source>
</evidence>
<dbReference type="InterPro" id="IPR029039">
    <property type="entry name" value="Flavoprotein-like_sf"/>
</dbReference>
<dbReference type="PROSITE" id="PS50902">
    <property type="entry name" value="FLAVODOXIN_LIKE"/>
    <property type="match status" value="1"/>
</dbReference>
<dbReference type="AGR" id="MGI:1926047"/>
<dbReference type="SMR" id="E0CYR1"/>
<dbReference type="InterPro" id="IPR008254">
    <property type="entry name" value="Flavodoxin/NO_synth"/>
</dbReference>
<dbReference type="GeneTree" id="ENSGT00930000151050"/>
<gene>
    <name evidence="2 3" type="primary">Ndor1</name>
</gene>
<dbReference type="ExpressionAtlas" id="E0CYR1">
    <property type="expression patterns" value="baseline and differential"/>
</dbReference>
<dbReference type="Ensembl" id="ENSMUST00000148589.9">
    <property type="protein sequence ID" value="ENSMUSP00000123958.2"/>
    <property type="gene ID" value="ENSMUSG00000006471.19"/>
</dbReference>
<name>E0CYR1_MOUSE</name>
<dbReference type="Gene3D" id="3.40.50.360">
    <property type="match status" value="1"/>
</dbReference>
<reference evidence="2 4" key="2">
    <citation type="journal article" date="2011" name="PLoS Biol.">
        <title>Modernizing reference genome assemblies.</title>
        <authorList>
            <person name="Church D.M."/>
            <person name="Schneider V.A."/>
            <person name="Graves T."/>
            <person name="Auger K."/>
            <person name="Cunningham F."/>
            <person name="Bouk N."/>
            <person name="Chen H.C."/>
            <person name="Agarwala R."/>
            <person name="McLaren W.M."/>
            <person name="Ritchie G.R."/>
            <person name="Albracht D."/>
            <person name="Kremitzki M."/>
            <person name="Rock S."/>
            <person name="Kotkiewicz H."/>
            <person name="Kremitzki C."/>
            <person name="Wollam A."/>
            <person name="Trani L."/>
            <person name="Fulton L."/>
            <person name="Fulton R."/>
            <person name="Matthews L."/>
            <person name="Whitehead S."/>
            <person name="Chow W."/>
            <person name="Torrance J."/>
            <person name="Dunn M."/>
            <person name="Harden G."/>
            <person name="Threadgold G."/>
            <person name="Wood J."/>
            <person name="Collins J."/>
            <person name="Heath P."/>
            <person name="Griffiths G."/>
            <person name="Pelan S."/>
            <person name="Grafham D."/>
            <person name="Eichler E.E."/>
            <person name="Weinstock G."/>
            <person name="Mardis E.R."/>
            <person name="Wilson R.K."/>
            <person name="Howe K."/>
            <person name="Flicek P."/>
            <person name="Hubbard T."/>
        </authorList>
    </citation>
    <scope>NUCLEOTIDE SEQUENCE [LARGE SCALE GENOMIC DNA]</scope>
    <source>
        <strain evidence="2 4">C57BL/6J</strain>
    </source>
</reference>
<dbReference type="HOGENOM" id="CLU_2557701_0_0_1"/>
<protein>
    <submittedName>
        <fullName evidence="2">NADPH dependent diflavin oxidoreductase 1</fullName>
    </submittedName>
</protein>
<accession>E0CYR1</accession>
<keyword evidence="4" id="KW-1185">Reference proteome</keyword>
<dbReference type="VEuPathDB" id="HostDB:ENSMUSG00000006471"/>
<reference evidence="2" key="3">
    <citation type="submission" date="2025-08" db="UniProtKB">
        <authorList>
            <consortium name="Ensembl"/>
        </authorList>
    </citation>
    <scope>IDENTIFICATION</scope>
    <source>
        <strain evidence="2">C57BL/6J</strain>
    </source>
</reference>
<dbReference type="GO" id="GO:0010181">
    <property type="term" value="F:FMN binding"/>
    <property type="evidence" value="ECO:0007669"/>
    <property type="project" value="InterPro"/>
</dbReference>
<sequence>MQVPQLLVLFGSQTGTAQDEAERLGREARRRRLGCRVQALDSYSVVKVVVGCGAGRALIKAARDLTSTCVLSSRRISLGSPW</sequence>
<reference evidence="2 4" key="1">
    <citation type="journal article" date="2009" name="PLoS Biol.">
        <title>Lineage-specific biology revealed by a finished genome assembly of the mouse.</title>
        <authorList>
            <consortium name="Mouse Genome Sequencing Consortium"/>
            <person name="Church D.M."/>
            <person name="Goodstadt L."/>
            <person name="Hillier L.W."/>
            <person name="Zody M.C."/>
            <person name="Goldstein S."/>
            <person name="She X."/>
            <person name="Bult C.J."/>
            <person name="Agarwala R."/>
            <person name="Cherry J.L."/>
            <person name="DiCuccio M."/>
            <person name="Hlavina W."/>
            <person name="Kapustin Y."/>
            <person name="Meric P."/>
            <person name="Maglott D."/>
            <person name="Birtle Z."/>
            <person name="Marques A.C."/>
            <person name="Graves T."/>
            <person name="Zhou S."/>
            <person name="Teague B."/>
            <person name="Potamousis K."/>
            <person name="Churas C."/>
            <person name="Place M."/>
            <person name="Herschleb J."/>
            <person name="Runnheim R."/>
            <person name="Forrest D."/>
            <person name="Amos-Landgraf J."/>
            <person name="Schwartz D.C."/>
            <person name="Cheng Z."/>
            <person name="Lindblad-Toh K."/>
            <person name="Eichler E.E."/>
            <person name="Ponting C.P."/>
        </authorList>
    </citation>
    <scope>NUCLEOTIDE SEQUENCE [LARGE SCALE GENOMIC DNA]</scope>
    <source>
        <strain evidence="2 4">C57BL/6J</strain>
    </source>
</reference>
<evidence type="ECO:0000313" key="4">
    <source>
        <dbReference type="Proteomes" id="UP000000589"/>
    </source>
</evidence>
<evidence type="ECO:0000313" key="3">
    <source>
        <dbReference type="MGI" id="MGI:1926047"/>
    </source>
</evidence>
<dbReference type="Bgee" id="ENSMUSG00000006471">
    <property type="expression patterns" value="Expressed in retinal neural layer and 164 other cell types or tissues"/>
</dbReference>
<proteinExistence type="predicted"/>
<reference evidence="2" key="4">
    <citation type="submission" date="2025-09" db="UniProtKB">
        <authorList>
            <consortium name="Ensembl"/>
        </authorList>
    </citation>
    <scope>IDENTIFICATION</scope>
    <source>
        <strain evidence="2">C57BL/6J</strain>
    </source>
</reference>
<organism evidence="2 4">
    <name type="scientific">Mus musculus</name>
    <name type="common">Mouse</name>
    <dbReference type="NCBI Taxonomy" id="10090"/>
    <lineage>
        <taxon>Eukaryota</taxon>
        <taxon>Metazoa</taxon>
        <taxon>Chordata</taxon>
        <taxon>Craniata</taxon>
        <taxon>Vertebrata</taxon>
        <taxon>Euteleostomi</taxon>
        <taxon>Mammalia</taxon>
        <taxon>Eutheria</taxon>
        <taxon>Euarchontoglires</taxon>
        <taxon>Glires</taxon>
        <taxon>Rodentia</taxon>
        <taxon>Myomorpha</taxon>
        <taxon>Muroidea</taxon>
        <taxon>Muridae</taxon>
        <taxon>Murinae</taxon>
        <taxon>Mus</taxon>
        <taxon>Mus</taxon>
    </lineage>
</organism>
<dbReference type="SUPFAM" id="SSF52218">
    <property type="entry name" value="Flavoproteins"/>
    <property type="match status" value="1"/>
</dbReference>
<feature type="domain" description="Flavodoxin-like" evidence="1">
    <location>
        <begin position="6"/>
        <end position="82"/>
    </location>
</feature>
<dbReference type="Pfam" id="PF00258">
    <property type="entry name" value="Flavodoxin_1"/>
    <property type="match status" value="1"/>
</dbReference>
<dbReference type="ProteomicsDB" id="310595"/>
<dbReference type="MGI" id="MGI:1926047">
    <property type="gene designation" value="Ndor1"/>
</dbReference>
<dbReference type="AlphaFoldDB" id="E0CYR1"/>
<dbReference type="Proteomes" id="UP000000589">
    <property type="component" value="Chromosome 2"/>
</dbReference>
<evidence type="ECO:0000259" key="1">
    <source>
        <dbReference type="PROSITE" id="PS50902"/>
    </source>
</evidence>